<dbReference type="Proteomes" id="UP000653156">
    <property type="component" value="Chromosome"/>
</dbReference>
<accession>A0A892ZFI1</accession>
<reference evidence="1" key="1">
    <citation type="submission" date="2021-02" db="EMBL/GenBank/DDBJ databases">
        <title>Neisseriaceae sp. 26B isolated from the cloaca of a Common Toad-headed Turtle (Mesoclemmys nasuta).</title>
        <authorList>
            <person name="Spergser J."/>
            <person name="Busse H.-J."/>
        </authorList>
    </citation>
    <scope>NUCLEOTIDE SEQUENCE</scope>
    <source>
        <strain evidence="1">26B</strain>
    </source>
</reference>
<gene>
    <name evidence="1" type="ORF">JQU52_01820</name>
</gene>
<evidence type="ECO:0000313" key="1">
    <source>
        <dbReference type="EMBL" id="QRQ82195.1"/>
    </source>
</evidence>
<dbReference type="RefSeq" id="WP_230339487.1">
    <property type="nucleotide sequence ID" value="NZ_CP069798.1"/>
</dbReference>
<dbReference type="AlphaFoldDB" id="A0A892ZFI1"/>
<name>A0A892ZFI1_9NEIS</name>
<keyword evidence="2" id="KW-1185">Reference proteome</keyword>
<evidence type="ECO:0000313" key="2">
    <source>
        <dbReference type="Proteomes" id="UP000653156"/>
    </source>
</evidence>
<sequence>MQAQGITLTEKQAQIYLGRFGSSMLDAGWALANGRDKLTEEFLSSFSSEYKYKDNSGKQHGYFTATNREYLDNKINLKPLFQSYGKDKLTQDYIKNIHKQNPNALADYNRGIKQGYIDSGKDAGKDPATIGKGILSIPGYIIKSVSSNELGPLDDPQMKSYYESLLRLQGRDYEAGRINEYDWATTQRLMWYQLPLMEAAGKLPPAVSSLYKDFKAGRITEAQLAARIKEQTIQNNFYRDGNTQINWTTGKSDDININFATHWEKHKHEFPNLNSAYDYSRYIENFVKSPPPQTLTKVRANGDRLYYQPQNNIFISIDKTGTPKTMFKPSKSIQYWNKQK</sequence>
<protein>
    <submittedName>
        <fullName evidence="1">Uncharacterized protein</fullName>
    </submittedName>
</protein>
<proteinExistence type="predicted"/>
<dbReference type="EMBL" id="CP069798">
    <property type="protein sequence ID" value="QRQ82195.1"/>
    <property type="molecule type" value="Genomic_DNA"/>
</dbReference>
<organism evidence="1 2">
    <name type="scientific">Paralysiella testudinis</name>
    <dbReference type="NCBI Taxonomy" id="2809020"/>
    <lineage>
        <taxon>Bacteria</taxon>
        <taxon>Pseudomonadati</taxon>
        <taxon>Pseudomonadota</taxon>
        <taxon>Betaproteobacteria</taxon>
        <taxon>Neisseriales</taxon>
        <taxon>Neisseriaceae</taxon>
        <taxon>Paralysiella</taxon>
    </lineage>
</organism>
<dbReference type="KEGG" id="ptes:JQU52_01820"/>